<evidence type="ECO:0000313" key="7">
    <source>
        <dbReference type="Proteomes" id="UP000265509"/>
    </source>
</evidence>
<keyword evidence="7" id="KW-1185">Reference proteome</keyword>
<dbReference type="InterPro" id="IPR036271">
    <property type="entry name" value="Tet_transcr_reg_TetR-rel_C_sf"/>
</dbReference>
<dbReference type="Pfam" id="PF00440">
    <property type="entry name" value="TetR_N"/>
    <property type="match status" value="1"/>
</dbReference>
<dbReference type="PANTHER" id="PTHR30055">
    <property type="entry name" value="HTH-TYPE TRANSCRIPTIONAL REGULATOR RUTR"/>
    <property type="match status" value="1"/>
</dbReference>
<dbReference type="RefSeq" id="WP_117954723.1">
    <property type="nucleotide sequence ID" value="NZ_QRAN01000011.1"/>
</dbReference>
<proteinExistence type="predicted"/>
<name>A0A3L7DVR3_9GAMM</name>
<dbReference type="Pfam" id="PF13305">
    <property type="entry name" value="TetR_C_33"/>
    <property type="match status" value="1"/>
</dbReference>
<dbReference type="AlphaFoldDB" id="A0A3L7DVR3"/>
<evidence type="ECO:0000259" key="5">
    <source>
        <dbReference type="PROSITE" id="PS50977"/>
    </source>
</evidence>
<evidence type="ECO:0000256" key="3">
    <source>
        <dbReference type="ARBA" id="ARBA00023163"/>
    </source>
</evidence>
<feature type="domain" description="HTH tetR-type" evidence="5">
    <location>
        <begin position="10"/>
        <end position="70"/>
    </location>
</feature>
<comment type="caution">
    <text evidence="6">The sequence shown here is derived from an EMBL/GenBank/DDBJ whole genome shotgun (WGS) entry which is preliminary data.</text>
</comment>
<dbReference type="OrthoDB" id="5293556at2"/>
<sequence length="201" mass="22878">MSAKTTYHHGDLRQTLLDEAALLLREEGEQGLSMRRLAARAGVSRTAPYHHFRDKQDLLCAIAAEGFSRFVGILTIDGAELSRDRLARFIRDYLQFAVENAEYYDLMFGSQLWKSPHITAALQAEAHGAFRFYLKQARCWQDQGLVNPELDALRYAQVTWSTLHGLSRLLIDGIYLEPEAMDPVCEQAASMFWRELCAPPQ</sequence>
<keyword evidence="3" id="KW-0804">Transcription</keyword>
<evidence type="ECO:0000256" key="4">
    <source>
        <dbReference type="PROSITE-ProRule" id="PRU00335"/>
    </source>
</evidence>
<evidence type="ECO:0000313" key="6">
    <source>
        <dbReference type="EMBL" id="RLQ21647.1"/>
    </source>
</evidence>
<dbReference type="GO" id="GO:0003700">
    <property type="term" value="F:DNA-binding transcription factor activity"/>
    <property type="evidence" value="ECO:0007669"/>
    <property type="project" value="TreeGrafter"/>
</dbReference>
<dbReference type="SUPFAM" id="SSF46689">
    <property type="entry name" value="Homeodomain-like"/>
    <property type="match status" value="1"/>
</dbReference>
<dbReference type="Proteomes" id="UP000265509">
    <property type="component" value="Unassembled WGS sequence"/>
</dbReference>
<gene>
    <name evidence="6" type="ORF">DWB85_11575</name>
</gene>
<accession>A0A3L7DVR3</accession>
<keyword evidence="2 4" id="KW-0238">DNA-binding</keyword>
<dbReference type="InterPro" id="IPR025996">
    <property type="entry name" value="MT1864/Rv1816-like_C"/>
</dbReference>
<dbReference type="InterPro" id="IPR009057">
    <property type="entry name" value="Homeodomain-like_sf"/>
</dbReference>
<dbReference type="EMBL" id="QRAN01000011">
    <property type="protein sequence ID" value="RLQ21647.1"/>
    <property type="molecule type" value="Genomic_DNA"/>
</dbReference>
<organism evidence="6 7">
    <name type="scientific">Seongchinamella sediminis</name>
    <dbReference type="NCBI Taxonomy" id="2283635"/>
    <lineage>
        <taxon>Bacteria</taxon>
        <taxon>Pseudomonadati</taxon>
        <taxon>Pseudomonadota</taxon>
        <taxon>Gammaproteobacteria</taxon>
        <taxon>Cellvibrionales</taxon>
        <taxon>Halieaceae</taxon>
        <taxon>Seongchinamella</taxon>
    </lineage>
</organism>
<dbReference type="SUPFAM" id="SSF48498">
    <property type="entry name" value="Tetracyclin repressor-like, C-terminal domain"/>
    <property type="match status" value="1"/>
</dbReference>
<dbReference type="InterPro" id="IPR001647">
    <property type="entry name" value="HTH_TetR"/>
</dbReference>
<evidence type="ECO:0000256" key="1">
    <source>
        <dbReference type="ARBA" id="ARBA00023015"/>
    </source>
</evidence>
<dbReference type="PROSITE" id="PS50977">
    <property type="entry name" value="HTH_TETR_2"/>
    <property type="match status" value="1"/>
</dbReference>
<reference evidence="6 7" key="1">
    <citation type="submission" date="2018-07" db="EMBL/GenBank/DDBJ databases">
        <title>Halioglobus sp. genome submission.</title>
        <authorList>
            <person name="Ye M.-Q."/>
            <person name="Du Z.-J."/>
        </authorList>
    </citation>
    <scope>NUCLEOTIDE SEQUENCE [LARGE SCALE GENOMIC DNA]</scope>
    <source>
        <strain evidence="6 7">U0301</strain>
    </source>
</reference>
<dbReference type="PRINTS" id="PR00455">
    <property type="entry name" value="HTHTETR"/>
</dbReference>
<feature type="DNA-binding region" description="H-T-H motif" evidence="4">
    <location>
        <begin position="33"/>
        <end position="52"/>
    </location>
</feature>
<keyword evidence="1" id="KW-0805">Transcription regulation</keyword>
<evidence type="ECO:0000256" key="2">
    <source>
        <dbReference type="ARBA" id="ARBA00023125"/>
    </source>
</evidence>
<dbReference type="InterPro" id="IPR050109">
    <property type="entry name" value="HTH-type_TetR-like_transc_reg"/>
</dbReference>
<dbReference type="Gene3D" id="1.10.357.10">
    <property type="entry name" value="Tetracycline Repressor, domain 2"/>
    <property type="match status" value="1"/>
</dbReference>
<dbReference type="PANTHER" id="PTHR30055:SF220">
    <property type="entry name" value="TETR-FAMILY REGULATORY PROTEIN"/>
    <property type="match status" value="1"/>
</dbReference>
<protein>
    <submittedName>
        <fullName evidence="6">TetR family transcriptional regulator</fullName>
    </submittedName>
</protein>
<dbReference type="GO" id="GO:0000976">
    <property type="term" value="F:transcription cis-regulatory region binding"/>
    <property type="evidence" value="ECO:0007669"/>
    <property type="project" value="TreeGrafter"/>
</dbReference>